<proteinExistence type="predicted"/>
<accession>A0AAV9X161</accession>
<reference evidence="1 2" key="1">
    <citation type="submission" date="2019-10" db="EMBL/GenBank/DDBJ databases">
        <authorList>
            <person name="Palmer J.M."/>
        </authorList>
    </citation>
    <scope>NUCLEOTIDE SEQUENCE [LARGE SCALE GENOMIC DNA]</scope>
    <source>
        <strain evidence="1 2">TWF694</strain>
    </source>
</reference>
<organism evidence="1 2">
    <name type="scientific">Orbilia ellipsospora</name>
    <dbReference type="NCBI Taxonomy" id="2528407"/>
    <lineage>
        <taxon>Eukaryota</taxon>
        <taxon>Fungi</taxon>
        <taxon>Dikarya</taxon>
        <taxon>Ascomycota</taxon>
        <taxon>Pezizomycotina</taxon>
        <taxon>Orbiliomycetes</taxon>
        <taxon>Orbiliales</taxon>
        <taxon>Orbiliaceae</taxon>
        <taxon>Orbilia</taxon>
    </lineage>
</organism>
<sequence length="90" mass="10766">MASVVFKLKIEGKFREWPSVPWEEEYDIPVFEDITIRKLAERLSEELEKIYYNQLKMPKAERAIPSLRYSQFSMGRSEVGDWRLLVNLIQ</sequence>
<dbReference type="AlphaFoldDB" id="A0AAV9X161"/>
<gene>
    <name evidence="1" type="ORF">TWF694_003688</name>
</gene>
<dbReference type="Proteomes" id="UP001365542">
    <property type="component" value="Unassembled WGS sequence"/>
</dbReference>
<keyword evidence="2" id="KW-1185">Reference proteome</keyword>
<name>A0AAV9X161_9PEZI</name>
<dbReference type="EMBL" id="JAVHJO010000013">
    <property type="protein sequence ID" value="KAK6530331.1"/>
    <property type="molecule type" value="Genomic_DNA"/>
</dbReference>
<evidence type="ECO:0000313" key="1">
    <source>
        <dbReference type="EMBL" id="KAK6530331.1"/>
    </source>
</evidence>
<evidence type="ECO:0000313" key="2">
    <source>
        <dbReference type="Proteomes" id="UP001365542"/>
    </source>
</evidence>
<comment type="caution">
    <text evidence="1">The sequence shown here is derived from an EMBL/GenBank/DDBJ whole genome shotgun (WGS) entry which is preliminary data.</text>
</comment>
<protein>
    <submittedName>
        <fullName evidence="1">Uncharacterized protein</fullName>
    </submittedName>
</protein>